<dbReference type="EMBL" id="RPFW01000010">
    <property type="protein sequence ID" value="TVZ00137.1"/>
    <property type="molecule type" value="Genomic_DNA"/>
</dbReference>
<feature type="region of interest" description="Disordered" evidence="1">
    <location>
        <begin position="83"/>
        <end position="111"/>
    </location>
</feature>
<feature type="region of interest" description="Disordered" evidence="1">
    <location>
        <begin position="1"/>
        <end position="20"/>
    </location>
</feature>
<dbReference type="OrthoDB" id="5189092at2"/>
<evidence type="ECO:0000313" key="4">
    <source>
        <dbReference type="Proteomes" id="UP000460272"/>
    </source>
</evidence>
<keyword evidence="4" id="KW-1185">Reference proteome</keyword>
<comment type="caution">
    <text evidence="3">The sequence shown here is derived from an EMBL/GenBank/DDBJ whole genome shotgun (WGS) entry which is preliminary data.</text>
</comment>
<keyword evidence="2" id="KW-0812">Transmembrane</keyword>
<evidence type="ECO:0000256" key="2">
    <source>
        <dbReference type="SAM" id="Phobius"/>
    </source>
</evidence>
<protein>
    <submittedName>
        <fullName evidence="3">Uncharacterized protein</fullName>
    </submittedName>
</protein>
<keyword evidence="2" id="KW-1133">Transmembrane helix</keyword>
<dbReference type="Proteomes" id="UP000460272">
    <property type="component" value="Unassembled WGS sequence"/>
</dbReference>
<evidence type="ECO:0000313" key="3">
    <source>
        <dbReference type="EMBL" id="TVZ00137.1"/>
    </source>
</evidence>
<gene>
    <name evidence="3" type="ORF">EAS64_39460</name>
</gene>
<keyword evidence="2" id="KW-0472">Membrane</keyword>
<accession>A0A6P2BND3</accession>
<feature type="transmembrane region" description="Helical" evidence="2">
    <location>
        <begin position="37"/>
        <end position="54"/>
    </location>
</feature>
<proteinExistence type="predicted"/>
<sequence length="252" mass="26027">MWMDAERDDEGFGKDSDASDEGAWDLTDYGAYWRRRFLILCAGVVALGVCAWLLPGARQAHSTSATAPESMAAAATRQSLPPAAYGPAWSSPTPSPSPSPSPADSAKLATATSTADGNAGAACAPADIVLSLFTGQASYDQKARPRFNVYAVSTAAPGCTLTYGSGAVQVIVTSQGHVVWNSAACDPPAAKPVRFTLGVPQLLTVTWNRKAARPAGCAGSLPAGFTGTLRAVAQSHGQSSPVRTFKIAKQRA</sequence>
<name>A0A6P2BND3_9ACTN</name>
<organism evidence="3 4">
    <name type="scientific">Trebonia kvetii</name>
    <dbReference type="NCBI Taxonomy" id="2480626"/>
    <lineage>
        <taxon>Bacteria</taxon>
        <taxon>Bacillati</taxon>
        <taxon>Actinomycetota</taxon>
        <taxon>Actinomycetes</taxon>
        <taxon>Streptosporangiales</taxon>
        <taxon>Treboniaceae</taxon>
        <taxon>Trebonia</taxon>
    </lineage>
</organism>
<reference evidence="3 4" key="1">
    <citation type="submission" date="2018-11" db="EMBL/GenBank/DDBJ databases">
        <title>Trebonia kvetii gen.nov., sp.nov., a novel acidophilic actinobacterium, and proposal of the new actinobacterial family Treboniaceae fam. nov.</title>
        <authorList>
            <person name="Rapoport D."/>
            <person name="Sagova-Mareckova M."/>
            <person name="Sedlacek I."/>
            <person name="Provaznik J."/>
            <person name="Kralova S."/>
            <person name="Pavlinic D."/>
            <person name="Benes V."/>
            <person name="Kopecky J."/>
        </authorList>
    </citation>
    <scope>NUCLEOTIDE SEQUENCE [LARGE SCALE GENOMIC DNA]</scope>
    <source>
        <strain evidence="3 4">15Tr583</strain>
    </source>
</reference>
<dbReference type="RefSeq" id="WP_145861750.1">
    <property type="nucleotide sequence ID" value="NZ_RPFW01000010.1"/>
</dbReference>
<dbReference type="AlphaFoldDB" id="A0A6P2BND3"/>
<evidence type="ECO:0000256" key="1">
    <source>
        <dbReference type="SAM" id="MobiDB-lite"/>
    </source>
</evidence>